<dbReference type="OrthoDB" id="154912at2"/>
<dbReference type="InterPro" id="IPR038750">
    <property type="entry name" value="YczE/YyaS-like"/>
</dbReference>
<evidence type="ECO:0000256" key="2">
    <source>
        <dbReference type="SAM" id="Phobius"/>
    </source>
</evidence>
<dbReference type="RefSeq" id="WP_087472329.1">
    <property type="nucleotide sequence ID" value="NZ_CP021383.1"/>
</dbReference>
<evidence type="ECO:0000313" key="4">
    <source>
        <dbReference type="Proteomes" id="UP000196228"/>
    </source>
</evidence>
<feature type="transmembrane region" description="Helical" evidence="2">
    <location>
        <begin position="184"/>
        <end position="204"/>
    </location>
</feature>
<protein>
    <recommendedName>
        <fullName evidence="5">Integral membrane protein</fullName>
    </recommendedName>
</protein>
<dbReference type="KEGG" id="cceu:CBR64_20310"/>
<feature type="transmembrane region" description="Helical" evidence="2">
    <location>
        <begin position="20"/>
        <end position="41"/>
    </location>
</feature>
<dbReference type="EMBL" id="CP021383">
    <property type="protein sequence ID" value="ARU53423.1"/>
    <property type="molecule type" value="Genomic_DNA"/>
</dbReference>
<reference evidence="3 4" key="1">
    <citation type="submission" date="2017-05" db="EMBL/GenBank/DDBJ databases">
        <authorList>
            <person name="Song R."/>
            <person name="Chenine A.L."/>
            <person name="Ruprecht R.M."/>
        </authorList>
    </citation>
    <scope>NUCLEOTIDE SEQUENCE [LARGE SCALE GENOMIC DNA]</scope>
    <source>
        <strain evidence="3 4">PSBB019</strain>
    </source>
</reference>
<feature type="transmembrane region" description="Helical" evidence="2">
    <location>
        <begin position="53"/>
        <end position="77"/>
    </location>
</feature>
<keyword evidence="2" id="KW-1133">Transmembrane helix</keyword>
<dbReference type="Pfam" id="PF19700">
    <property type="entry name" value="DUF6198"/>
    <property type="match status" value="1"/>
</dbReference>
<organism evidence="3 4">
    <name type="scientific">Cellulosimicrobium cellulans</name>
    <name type="common">Arthrobacter luteus</name>
    <dbReference type="NCBI Taxonomy" id="1710"/>
    <lineage>
        <taxon>Bacteria</taxon>
        <taxon>Bacillati</taxon>
        <taxon>Actinomycetota</taxon>
        <taxon>Actinomycetes</taxon>
        <taxon>Micrococcales</taxon>
        <taxon>Promicromonosporaceae</taxon>
        <taxon>Cellulosimicrobium</taxon>
    </lineage>
</organism>
<feature type="region of interest" description="Disordered" evidence="1">
    <location>
        <begin position="219"/>
        <end position="245"/>
    </location>
</feature>
<sequence length="245" mass="24861">MVTTVGGGGVGHVPRTRRLVQLFAGLVAYAFSTAMLVHAGTGSRPWDVLHEGLARVTGVSIGTAAAATSVLVMALWWPLRERPGSGTIVNVVVTGVSVDPSLALLDALAPVPSPGQRVALAVGGVVLNGVTTAAYLGVRLGAGPRDGLMTGLVRRTGVGVGVVKTVLEVVVVAAGWLLGGTLGWSTLAYAFGVGVVVQACTRVLDLGPAGRRWWRRGAVVSPPRAPTPRRAGAPPAPAPRAGART</sequence>
<evidence type="ECO:0008006" key="5">
    <source>
        <dbReference type="Google" id="ProtNLM"/>
    </source>
</evidence>
<proteinExistence type="predicted"/>
<name>A0A1Y0I1Z9_CELCE</name>
<evidence type="ECO:0000313" key="3">
    <source>
        <dbReference type="EMBL" id="ARU53423.1"/>
    </source>
</evidence>
<gene>
    <name evidence="3" type="ORF">CBR64_20310</name>
</gene>
<accession>A0A1Y0I1Z9</accession>
<dbReference type="PANTHER" id="PTHR40078:SF1">
    <property type="entry name" value="INTEGRAL MEMBRANE PROTEIN"/>
    <property type="match status" value="1"/>
</dbReference>
<dbReference type="PANTHER" id="PTHR40078">
    <property type="entry name" value="INTEGRAL MEMBRANE PROTEIN-RELATED"/>
    <property type="match status" value="1"/>
</dbReference>
<evidence type="ECO:0000256" key="1">
    <source>
        <dbReference type="SAM" id="MobiDB-lite"/>
    </source>
</evidence>
<dbReference type="Proteomes" id="UP000196228">
    <property type="component" value="Chromosome"/>
</dbReference>
<feature type="transmembrane region" description="Helical" evidence="2">
    <location>
        <begin position="158"/>
        <end position="178"/>
    </location>
</feature>
<feature type="transmembrane region" description="Helical" evidence="2">
    <location>
        <begin position="118"/>
        <end position="138"/>
    </location>
</feature>
<dbReference type="AlphaFoldDB" id="A0A1Y0I1Z9"/>
<keyword evidence="2" id="KW-0472">Membrane</keyword>
<keyword evidence="2" id="KW-0812">Transmembrane</keyword>